<keyword evidence="5 13" id="KW-0349">Heme</keyword>
<evidence type="ECO:0000256" key="7">
    <source>
        <dbReference type="ARBA" id="ARBA00022723"/>
    </source>
</evidence>
<accession>A0AAD7XG29</accession>
<dbReference type="GO" id="GO:0005506">
    <property type="term" value="F:iron ion binding"/>
    <property type="evidence" value="ECO:0007669"/>
    <property type="project" value="InterPro"/>
</dbReference>
<comment type="similarity">
    <text evidence="4">Belongs to the cytochrome P450 family.</text>
</comment>
<protein>
    <recommendedName>
        <fullName evidence="17">Cytochrome P450</fullName>
    </recommendedName>
</protein>
<keyword evidence="16" id="KW-1185">Reference proteome</keyword>
<keyword evidence="6 14" id="KW-0812">Transmembrane</keyword>
<dbReference type="GO" id="GO:0016705">
    <property type="term" value="F:oxidoreductase activity, acting on paired donors, with incorporation or reduction of molecular oxygen"/>
    <property type="evidence" value="ECO:0007669"/>
    <property type="project" value="InterPro"/>
</dbReference>
<evidence type="ECO:0008006" key="17">
    <source>
        <dbReference type="Google" id="ProtNLM"/>
    </source>
</evidence>
<evidence type="ECO:0000256" key="5">
    <source>
        <dbReference type="ARBA" id="ARBA00022617"/>
    </source>
</evidence>
<dbReference type="InterPro" id="IPR002401">
    <property type="entry name" value="Cyt_P450_E_grp-I"/>
</dbReference>
<evidence type="ECO:0000256" key="13">
    <source>
        <dbReference type="PIRSR" id="PIRSR602401-1"/>
    </source>
</evidence>
<keyword evidence="8 14" id="KW-1133">Transmembrane helix</keyword>
<evidence type="ECO:0000256" key="6">
    <source>
        <dbReference type="ARBA" id="ARBA00022692"/>
    </source>
</evidence>
<keyword evidence="11" id="KW-0503">Monooxygenase</keyword>
<comment type="pathway">
    <text evidence="3">Secondary metabolite biosynthesis.</text>
</comment>
<dbReference type="Pfam" id="PF00067">
    <property type="entry name" value="p450"/>
    <property type="match status" value="1"/>
</dbReference>
<comment type="caution">
    <text evidence="15">The sequence shown here is derived from an EMBL/GenBank/DDBJ whole genome shotgun (WGS) entry which is preliminary data.</text>
</comment>
<comment type="subcellular location">
    <subcellularLocation>
        <location evidence="2">Membrane</location>
        <topology evidence="2">Single-pass membrane protein</topology>
    </subcellularLocation>
</comment>
<feature type="binding site" description="axial binding residue" evidence="13">
    <location>
        <position position="465"/>
    </location>
    <ligand>
        <name>heme</name>
        <dbReference type="ChEBI" id="CHEBI:30413"/>
    </ligand>
    <ligandPart>
        <name>Fe</name>
        <dbReference type="ChEBI" id="CHEBI:18248"/>
    </ligandPart>
</feature>
<dbReference type="SUPFAM" id="SSF48264">
    <property type="entry name" value="Cytochrome P450"/>
    <property type="match status" value="1"/>
</dbReference>
<dbReference type="Gene3D" id="1.10.630.10">
    <property type="entry name" value="Cytochrome P450"/>
    <property type="match status" value="1"/>
</dbReference>
<keyword evidence="12 14" id="KW-0472">Membrane</keyword>
<reference evidence="15" key="1">
    <citation type="submission" date="2022-11" db="EMBL/GenBank/DDBJ databases">
        <title>Genome Sequence of Cubamyces cubensis.</title>
        <authorList>
            <person name="Buettner E."/>
        </authorList>
    </citation>
    <scope>NUCLEOTIDE SEQUENCE</scope>
    <source>
        <strain evidence="15">MPL-01</strain>
    </source>
</reference>
<dbReference type="PANTHER" id="PTHR46300">
    <property type="entry name" value="P450, PUTATIVE (EUROFUNG)-RELATED-RELATED"/>
    <property type="match status" value="1"/>
</dbReference>
<proteinExistence type="inferred from homology"/>
<dbReference type="EMBL" id="JAPEVG010000001">
    <property type="protein sequence ID" value="KAJ8502211.1"/>
    <property type="molecule type" value="Genomic_DNA"/>
</dbReference>
<dbReference type="GO" id="GO:0020037">
    <property type="term" value="F:heme binding"/>
    <property type="evidence" value="ECO:0007669"/>
    <property type="project" value="InterPro"/>
</dbReference>
<dbReference type="InterPro" id="IPR001128">
    <property type="entry name" value="Cyt_P450"/>
</dbReference>
<evidence type="ECO:0000256" key="9">
    <source>
        <dbReference type="ARBA" id="ARBA00023002"/>
    </source>
</evidence>
<evidence type="ECO:0000256" key="12">
    <source>
        <dbReference type="ARBA" id="ARBA00023136"/>
    </source>
</evidence>
<evidence type="ECO:0000256" key="8">
    <source>
        <dbReference type="ARBA" id="ARBA00022989"/>
    </source>
</evidence>
<evidence type="ECO:0000256" key="11">
    <source>
        <dbReference type="ARBA" id="ARBA00023033"/>
    </source>
</evidence>
<gene>
    <name evidence="15" type="ORF">ONZ51_g82</name>
</gene>
<evidence type="ECO:0000256" key="14">
    <source>
        <dbReference type="SAM" id="Phobius"/>
    </source>
</evidence>
<evidence type="ECO:0000313" key="16">
    <source>
        <dbReference type="Proteomes" id="UP001215151"/>
    </source>
</evidence>
<evidence type="ECO:0000256" key="2">
    <source>
        <dbReference type="ARBA" id="ARBA00004167"/>
    </source>
</evidence>
<evidence type="ECO:0000313" key="15">
    <source>
        <dbReference type="EMBL" id="KAJ8502211.1"/>
    </source>
</evidence>
<evidence type="ECO:0000256" key="10">
    <source>
        <dbReference type="ARBA" id="ARBA00023004"/>
    </source>
</evidence>
<keyword evidence="7 13" id="KW-0479">Metal-binding</keyword>
<dbReference type="CDD" id="cd11065">
    <property type="entry name" value="CYP64-like"/>
    <property type="match status" value="1"/>
</dbReference>
<dbReference type="GO" id="GO:0016020">
    <property type="term" value="C:membrane"/>
    <property type="evidence" value="ECO:0007669"/>
    <property type="project" value="UniProtKB-SubCell"/>
</dbReference>
<feature type="transmembrane region" description="Helical" evidence="14">
    <location>
        <begin position="6"/>
        <end position="25"/>
    </location>
</feature>
<evidence type="ECO:0000256" key="4">
    <source>
        <dbReference type="ARBA" id="ARBA00010617"/>
    </source>
</evidence>
<evidence type="ECO:0000256" key="3">
    <source>
        <dbReference type="ARBA" id="ARBA00005179"/>
    </source>
</evidence>
<organism evidence="15 16">
    <name type="scientific">Trametes cubensis</name>
    <dbReference type="NCBI Taxonomy" id="1111947"/>
    <lineage>
        <taxon>Eukaryota</taxon>
        <taxon>Fungi</taxon>
        <taxon>Dikarya</taxon>
        <taxon>Basidiomycota</taxon>
        <taxon>Agaricomycotina</taxon>
        <taxon>Agaricomycetes</taxon>
        <taxon>Polyporales</taxon>
        <taxon>Polyporaceae</taxon>
        <taxon>Trametes</taxon>
    </lineage>
</organism>
<dbReference type="PANTHER" id="PTHR46300:SF7">
    <property type="entry name" value="P450, PUTATIVE (EUROFUNG)-RELATED"/>
    <property type="match status" value="1"/>
</dbReference>
<evidence type="ECO:0000256" key="1">
    <source>
        <dbReference type="ARBA" id="ARBA00001971"/>
    </source>
</evidence>
<dbReference type="GO" id="GO:0004497">
    <property type="term" value="F:monooxygenase activity"/>
    <property type="evidence" value="ECO:0007669"/>
    <property type="project" value="UniProtKB-KW"/>
</dbReference>
<dbReference type="InterPro" id="IPR050364">
    <property type="entry name" value="Cytochrome_P450_fung"/>
</dbReference>
<dbReference type="AlphaFoldDB" id="A0AAD7XG29"/>
<keyword evidence="10 13" id="KW-0408">Iron</keyword>
<comment type="cofactor">
    <cofactor evidence="1 13">
        <name>heme</name>
        <dbReference type="ChEBI" id="CHEBI:30413"/>
    </cofactor>
</comment>
<keyword evidence="9" id="KW-0560">Oxidoreductase</keyword>
<dbReference type="InterPro" id="IPR036396">
    <property type="entry name" value="Cyt_P450_sf"/>
</dbReference>
<dbReference type="Proteomes" id="UP001215151">
    <property type="component" value="Unassembled WGS sequence"/>
</dbReference>
<sequence length="536" mass="60509">MSSSTAWTAAFAVIVITAGTILWRYRDGGNRLPLPPGPTRLPIIGNLLNLPRKQLGPALRDMGKQYGDVMYFDLFGQPMIVLNSYDAAVDLLDTRSLNTSDRPRIVMAELCGLMWQFGFLGYTQKWRQRRRVFHQTFQPSAIPKFRPIHVRECHRYLRKLLDTPERFLTLARHEFGATIMDAVYGIKVLDNDDPYLKMAEKDTEIFSEIFMPGRYLVELLPFLKHVPAWFPGAKFKRDAALWEPHASSVRHVPYNATLEAIARGDTCGSMVASLVDQAMQKEERLSPSDDACFRDAAGLAYVTGADTTTHSMQAFFLAMVQYPEAQKKAQEELDAVIGLDRLPEFTDRDSLPYVNAVVKEVTRWHTVVPLGLWHRAVNEDQWNGYRIPAGSIIMPNQWAMSRDPKAYPAPDRFLPERFLEASEDGTGTARDPEKFQFGFGRRHVPSSVQCSRRDLVTDGLYHRICPGRHFSNDALFMTVASLLHVFNIEAPLGEDGRPVPVAPAIALDSFLSHPEPFQCKITPRSDRAAALIRSAS</sequence>
<dbReference type="PRINTS" id="PR00463">
    <property type="entry name" value="EP450I"/>
</dbReference>
<name>A0AAD7XG29_9APHY</name>